<protein>
    <recommendedName>
        <fullName evidence="12">Vacuolar protein sorting-associated protein 13</fullName>
    </recommendedName>
</protein>
<dbReference type="EnsemblMetazoa" id="XM_022793441">
    <property type="protein sequence ID" value="XP_022649176"/>
    <property type="gene ID" value="LOC111245283"/>
</dbReference>
<feature type="region of interest" description="Disordered" evidence="5">
    <location>
        <begin position="2307"/>
        <end position="2343"/>
    </location>
</feature>
<feature type="domain" description="Intermembrane lipid transfer protein VPS13-like C-terminal" evidence="9">
    <location>
        <begin position="3202"/>
        <end position="3321"/>
    </location>
</feature>
<evidence type="ECO:0008006" key="12">
    <source>
        <dbReference type="Google" id="ProtNLM"/>
    </source>
</evidence>
<dbReference type="PANTHER" id="PTHR16166">
    <property type="entry name" value="VACUOLAR PROTEIN SORTING-ASSOCIATED PROTEIN VPS13"/>
    <property type="match status" value="1"/>
</dbReference>
<organism evidence="10 11">
    <name type="scientific">Varroa destructor</name>
    <name type="common">Honeybee mite</name>
    <dbReference type="NCBI Taxonomy" id="109461"/>
    <lineage>
        <taxon>Eukaryota</taxon>
        <taxon>Metazoa</taxon>
        <taxon>Ecdysozoa</taxon>
        <taxon>Arthropoda</taxon>
        <taxon>Chelicerata</taxon>
        <taxon>Arachnida</taxon>
        <taxon>Acari</taxon>
        <taxon>Parasitiformes</taxon>
        <taxon>Mesostigmata</taxon>
        <taxon>Gamasina</taxon>
        <taxon>Dermanyssoidea</taxon>
        <taxon>Varroidae</taxon>
        <taxon>Varroa</taxon>
    </lineage>
</organism>
<keyword evidence="2" id="KW-0813">Transport</keyword>
<evidence type="ECO:0000256" key="2">
    <source>
        <dbReference type="ARBA" id="ARBA00022448"/>
    </source>
</evidence>
<dbReference type="GeneID" id="111245283"/>
<dbReference type="GO" id="GO:0006869">
    <property type="term" value="P:lipid transport"/>
    <property type="evidence" value="ECO:0007669"/>
    <property type="project" value="UniProtKB-KW"/>
</dbReference>
<dbReference type="InterPro" id="IPR056747">
    <property type="entry name" value="VPS13-like_M"/>
</dbReference>
<reference evidence="10" key="1">
    <citation type="submission" date="2021-01" db="UniProtKB">
        <authorList>
            <consortium name="EnsemblMetazoa"/>
        </authorList>
    </citation>
    <scope>IDENTIFICATION</scope>
</reference>
<dbReference type="Pfam" id="PF12624">
    <property type="entry name" value="VPS13_N"/>
    <property type="match status" value="1"/>
</dbReference>
<evidence type="ECO:0000256" key="1">
    <source>
        <dbReference type="ARBA" id="ARBA00006545"/>
    </source>
</evidence>
<dbReference type="GO" id="GO:0006623">
    <property type="term" value="P:protein targeting to vacuole"/>
    <property type="evidence" value="ECO:0007669"/>
    <property type="project" value="TreeGrafter"/>
</dbReference>
<evidence type="ECO:0000313" key="10">
    <source>
        <dbReference type="EnsemblMetazoa" id="XP_022649175"/>
    </source>
</evidence>
<accession>A0A7M7JAQ5</accession>
<dbReference type="InterPro" id="IPR026854">
    <property type="entry name" value="VPS13_N"/>
</dbReference>
<dbReference type="PANTHER" id="PTHR16166:SF93">
    <property type="entry name" value="INTERMEMBRANE LIPID TRANSFER PROTEIN VPS13"/>
    <property type="match status" value="1"/>
</dbReference>
<feature type="domain" description="Vacuolar protein sorting-associated protein 13 VPS13 adaptor binding" evidence="8">
    <location>
        <begin position="2060"/>
        <end position="2313"/>
    </location>
</feature>
<evidence type="ECO:0000313" key="11">
    <source>
        <dbReference type="Proteomes" id="UP000594260"/>
    </source>
</evidence>
<dbReference type="InParanoid" id="A0A7M7JAQ5"/>
<name>A0A7M7JAQ5_VARDE</name>
<dbReference type="EnsemblMetazoa" id="XM_022793442">
    <property type="protein sequence ID" value="XP_022649177"/>
    <property type="gene ID" value="LOC111245283"/>
</dbReference>
<evidence type="ECO:0000259" key="9">
    <source>
        <dbReference type="Pfam" id="PF25037"/>
    </source>
</evidence>
<proteinExistence type="inferred from homology"/>
<comment type="similarity">
    <text evidence="1">Belongs to the VPS13 family.</text>
</comment>
<keyword evidence="11" id="KW-1185">Reference proteome</keyword>
<evidence type="ECO:0000259" key="8">
    <source>
        <dbReference type="Pfam" id="PF25036"/>
    </source>
</evidence>
<dbReference type="InterPro" id="IPR009543">
    <property type="entry name" value="VPS13_VAB"/>
</dbReference>
<dbReference type="GO" id="GO:0045053">
    <property type="term" value="P:protein retention in Golgi apparatus"/>
    <property type="evidence" value="ECO:0007669"/>
    <property type="project" value="TreeGrafter"/>
</dbReference>
<evidence type="ECO:0000259" key="7">
    <source>
        <dbReference type="Pfam" id="PF25033"/>
    </source>
</evidence>
<feature type="region of interest" description="Disordered" evidence="5">
    <location>
        <begin position="1017"/>
        <end position="1043"/>
    </location>
</feature>
<dbReference type="RefSeq" id="XP_022649175.1">
    <property type="nucleotide sequence ID" value="XM_022793440.1"/>
</dbReference>
<dbReference type="Proteomes" id="UP000594260">
    <property type="component" value="Unplaced"/>
</dbReference>
<dbReference type="OrthoDB" id="428159at2759"/>
<dbReference type="InterPro" id="IPR026847">
    <property type="entry name" value="VPS13"/>
</dbReference>
<dbReference type="EnsemblMetazoa" id="XM_022793440">
    <property type="protein sequence ID" value="XP_022649175"/>
    <property type="gene ID" value="LOC111245283"/>
</dbReference>
<dbReference type="CTD" id="35693"/>
<feature type="compositionally biased region" description="Low complexity" evidence="5">
    <location>
        <begin position="2312"/>
        <end position="2328"/>
    </location>
</feature>
<evidence type="ECO:0000259" key="6">
    <source>
        <dbReference type="Pfam" id="PF12624"/>
    </source>
</evidence>
<evidence type="ECO:0000256" key="3">
    <source>
        <dbReference type="ARBA" id="ARBA00023055"/>
    </source>
</evidence>
<dbReference type="RefSeq" id="XP_022649177.1">
    <property type="nucleotide sequence ID" value="XM_022793442.1"/>
</dbReference>
<evidence type="ECO:0000256" key="4">
    <source>
        <dbReference type="SAM" id="Coils"/>
    </source>
</evidence>
<keyword evidence="4" id="KW-0175">Coiled coil</keyword>
<dbReference type="Pfam" id="PF25037">
    <property type="entry name" value="VPS13_C"/>
    <property type="match status" value="1"/>
</dbReference>
<dbReference type="OMA" id="SGWRPIR"/>
<dbReference type="InterPro" id="IPR056748">
    <property type="entry name" value="VPS13-like_C"/>
</dbReference>
<sequence>MVFESVVVDVLNRFVGSYVENLDASQLKIGIFGGNVDLTDLTIKPSALDDLNVPFRVTYGFIKKLTLKIPWKDLYGSPVVATIDGVYAVIVPSSGARYDAAKEFRAAQDAKQRSLAANEEMKIKEREMKNPVKKEKEDTLVEKIAAQVVKNLQVKISNIHLRYEDNFSNAARPFCVGVTLNRLNFETTDENWQPQMVNRAQHIFHKLITLDSFSFYWNSRVRLIAHLSSREIMAELVNTIARENFKPLDFGYMVGPITSTARMKINQKPELNHYQMPSTTVDILVEDISIAMAKYQYHDIVALVDSMNRMWLADKFRKYHPQVPVHKNAKKWWHFAYNAILEEHIRPRRRQWNLDYLLGHIRKVKEYCEEYKNKLQTKKESDRLKRLEEELDLFNIILARRQAEFEVEKLPKPEPKKGWLSGWWGGASKQEGGGNEIVSSFQKKMTAEEKKKLYAAIDYNENQVPADYPIYFVDKKLNFLLRTLNIIVSDDSRRPKEVVMQTTLKEVSSSIEMRPKGDALKVGAKIEAFMIESFPSDTSKRRTLLTSDNNQKACTEAEKKHLLDVTFEKNPLQGGCDHWVRVFAEPVEMFYDVRSFDAVVDIFKPPNTVSIDNIQSTAASGLKSLKVMSATGLQHAIDNKPSLDLLVQVKPSYILIYEGGKIDDTKNVLVLSMGQLIIRSLPRNKDAPSLQEMVKAGSSEKEVLAALFNKAYDKMRLTLSAAEIRVVPASEIWRQCVKNNVEGTHVLHPTSLDVNVDICFLPDEKRIPKVKVSGRLPDLTVTLSDEKVVNLLKILQSTSGEPKPVSPPTHGKLKEIGQGTLLEDGGNNPASQQTIGSAQVILDRQAQNVAIAQKDKDDQTKRSQDTYEEVIVDLVFEITTFTCNVTQVVTTRGSAERPLLEFTTNELRAVMILHPLDFSCVVTLKNTALTHQEYTLPQTEKPLPVLESSVDPGSGYMLKITYTQAEPKHPEFRTRFHNTLKAVNCTVGEMTFALHKEAMVSLMSFANHLTEQLFEGQPAPPTVNANPTDRNNPMVGSITSQSVSSAQNQMQLTTKKCASQAPKKPPVVQFSAFASLAALKIILCRTGRLLAQMDVTGVEAGLDQTRRQMVSHVILKSINMTDANQMSKHPQIISITGDDVLNAKISMFEESGTEGYTDMNRVDMGIEATIGQMHFVFLWQFHLDVMSFLDSFQGAKDKVADATAAAAAAAKGAAELAYAKAYKMDINVMIKAPVIYVPQSSQSQSCLVMDFGVLSIRNAFQPGPAVTSDSTPVLYENSKISIDNLKMYRCQLKQRSRESVANSEFSIMDPVSFILDVQRNLTAFAHKQLPELRMKGTIPSVGFKVSEDDYAALMKTLRENFGETPPGYKAAEVVESHAPLAVKPQSCSDVVTVGDAGVSTKQVVEADVTTRPVSKRSAENAAEEKLVRMEIFFTLQEIKLQLYTRRTIEKSEELCELNIAGFKLCGHFNHDNSFWVNMFLVNLLLEDRQVSRRAGLRRLITKGDDSEKMVDIIYQAENTGAFATVIKVSKMRFVYSASLNMALLELVNQANVNAEIEHEKNEARQKRAGGAALSIGSAGVGSSAPAGTAPSGIQPAVSGVGPPVTRAPPKKTVPFTVVLQIVQPDVLLVADLENPASACIIFKSSVNIRIKQDKVKINFTAQLQDIEMFVSSLDSGGARSEILRRCDITAEADQDNKSLKVKVDVTPIEIHMTPSAVEIVSASLSALSAAPAKAALDKPPEFFDPRKIWMPQRLEGKSLWYTMKKKGGEAGVSTEPPFALSEANLEQTASFAMDRIVLTIEQGSGAQTMPMLLVNSSLKGDARNWSSNLEFDSVLNCVVFYYNERHAVWEPLLESVETLSGSRKPWEMTMAVRAASNSDLADKEEPASQLPPLYQVLVCCQDSLEFTVTKTALQVLQSLGREFSQALHKKEDVLDSRKVDAPYCVKNSLGIHFTVNVEKSNFMIITTEDDYSVVPDNKKLHLDFRNRGDSLSLLMDSNMEDVHQSKDDTLFFNVRMTFGETEVERKLNVNHTARRVIRIPFRSYPGDDWSYVVDVSSHYGARLVTLYSIVEVFNAFSVPMDIYYTLNDERRLCASVAPKSLVHVPLAALYTCKNELLFKPAGDRYQIADDAFNWKCAMSLDQLIICKATDPSKASLYMNVMSQTEALPHEDSPSEKCTFYRLRLAPTVMINNLLPFPIDINLKESNVHLDLKSGDEVELWNAKRTQNVLNIRMEYAKVRWHSTTVINDTMEELTAITFKDLIDQGNTLDLALHCERKEGSTMLSVHCPFWMVNKTQTDLFYKKGKGSKADASVPSLSSSSSTSSSSSSKALKKQMATPSSSASNVCCSCFRANELEEPEIRREKSCGRFREICAWILPTSVSHEVTQPFQANEESICHRADNPDPVLFTFGAKHMFAPKKKMCLRIFDSEWSSKTSLDAVGQSGTLMAKSAKKDQIYPLSVSISLSSTTLTRIVTFTPFYMVMNNSKFGTIEVKENTEGAPWLKVENKQCIPLWPTVVAKLELVVRYAHTNEVTVPFSIKESSSVLLRLDNKYGGLFMTCQVEDSATVVSFSEYEQGLSAVLLVNDTDENVYVKQMYTGASAQCVQVGHSVHYAWEDPTENRQICCWVSEHDVCKIGPLTDANGVIQLPNNKVLYWGSFLDGKQRVLYFCNDKHHFTRIERVGALERCTMELEVEFHGMGISLVDDDPIRREIVYLSVTGSGAHWESRPKHKQKYKTLSTDLSTQLEVEYQKYLNIVKAVGQETISSAVKIGKYRVDFNEMEIIAPESKALRRTNRPGLWLLVRMTENQKALHLKIHRIQTDNQIRDCQFPVILSPVVYKRSVGEQKLAKPFIEMSFIMRQFAGSNLRQVKYCKLLIQEFAIRIDMCFVNSLLAFTTLSEKKTGYAELIERDMVVAKTPLREIASVHAVQGQRDYIDFLHLSPMKIHLSFSMQAGGSAPPPPEGAFSGVKLLLKSFGFNLADIQGAILKLDYFERKNDFLTISQLVGDVTSHYTKQALKQFYVVILGLDVMGNPVGLLMGITTGVGDLFYEPLQGAIQGPEEFIAGLAQGVCSLIGHTVGGAADAMSKITGAVGKGVAALTMDEEYQKKRRLEKNKRPQDITEGIAQSGKDLVMGFYDGVTGVVTKPLEGAREDGVTGFMKGMGKGIIGVVARPASGVVDFASGTFASVKRATELEDVAVPVRPPRLIRSGGVVSAYNRMEAEGHQLLQEVENGKYATSDAYITHLRVCSDGQSFVILTNQRVLFVEKGDIFGHWNCEWEYTWDQIRPPVSCNEGVKLLLKEPKRKGLFQAKENGKIINLPNVQIIEWLCEQITRAMSKNA</sequence>
<feature type="domain" description="Chorein N-terminal" evidence="6">
    <location>
        <begin position="2"/>
        <end position="869"/>
    </location>
</feature>
<feature type="coiled-coil region" evidence="4">
    <location>
        <begin position="361"/>
        <end position="404"/>
    </location>
</feature>
<dbReference type="Pfam" id="PF25033">
    <property type="entry name" value="VPS13_M"/>
    <property type="match status" value="1"/>
</dbReference>
<dbReference type="RefSeq" id="XP_022649176.1">
    <property type="nucleotide sequence ID" value="XM_022793441.1"/>
</dbReference>
<feature type="domain" description="VPS13-like middle region" evidence="7">
    <location>
        <begin position="1083"/>
        <end position="1923"/>
    </location>
</feature>
<keyword evidence="3" id="KW-0445">Lipid transport</keyword>
<evidence type="ECO:0000256" key="5">
    <source>
        <dbReference type="SAM" id="MobiDB-lite"/>
    </source>
</evidence>
<feature type="domain" description="Vacuolar protein sorting-associated protein 13 VPS13 adaptor binding" evidence="8">
    <location>
        <begin position="2399"/>
        <end position="2620"/>
    </location>
</feature>
<dbReference type="KEGG" id="vde:111245283"/>
<dbReference type="FunCoup" id="A0A7M7JAQ5">
    <property type="interactions" value="1103"/>
</dbReference>
<dbReference type="Pfam" id="PF25036">
    <property type="entry name" value="VPS13_VAB"/>
    <property type="match status" value="2"/>
</dbReference>